<evidence type="ECO:0000256" key="2">
    <source>
        <dbReference type="ARBA" id="ARBA00004651"/>
    </source>
</evidence>
<keyword evidence="8 12" id="KW-1133">Transmembrane helix</keyword>
<comment type="subcellular location">
    <subcellularLocation>
        <location evidence="1">Cell junction</location>
        <location evidence="1">Gap junction</location>
    </subcellularLocation>
    <subcellularLocation>
        <location evidence="2 12">Cell membrane</location>
        <topology evidence="2 12">Multi-pass membrane protein</topology>
    </subcellularLocation>
</comment>
<dbReference type="PANTHER" id="PTHR11893">
    <property type="entry name" value="INNEXIN"/>
    <property type="match status" value="1"/>
</dbReference>
<dbReference type="GO" id="GO:0005921">
    <property type="term" value="C:gap junction"/>
    <property type="evidence" value="ECO:0007669"/>
    <property type="project" value="UniProtKB-SubCell"/>
</dbReference>
<protein>
    <recommendedName>
        <fullName evidence="12">Innexin</fullName>
    </recommendedName>
</protein>
<comment type="similarity">
    <text evidence="12">Belongs to the pannexin family.</text>
</comment>
<reference evidence="13" key="1">
    <citation type="submission" date="2016-11" db="EMBL/GenBank/DDBJ databases">
        <title>Venom-gland transcriptomics and venom proteomics of the black-back scorpion (Hadrurus spadix) reveal detectability challenges and an unexplored realm of animal toxin diversity.</title>
        <authorList>
            <person name="Rokyta D.R."/>
            <person name="Ward M.J."/>
        </authorList>
    </citation>
    <scope>NUCLEOTIDE SEQUENCE</scope>
    <source>
        <tissue evidence="13">Venom gland</tissue>
    </source>
</reference>
<dbReference type="InterPro" id="IPR000990">
    <property type="entry name" value="Innexin"/>
</dbReference>
<accession>A0A1W7RAB3</accession>
<comment type="function">
    <text evidence="12">Structural component of the gap junctions.</text>
</comment>
<evidence type="ECO:0000256" key="1">
    <source>
        <dbReference type="ARBA" id="ARBA00004610"/>
    </source>
</evidence>
<dbReference type="GO" id="GO:0005243">
    <property type="term" value="F:gap junction channel activity"/>
    <property type="evidence" value="ECO:0007669"/>
    <property type="project" value="TreeGrafter"/>
</dbReference>
<dbReference type="EMBL" id="GFAH01000305">
    <property type="protein sequence ID" value="JAV48084.1"/>
    <property type="molecule type" value="Transcribed_RNA"/>
</dbReference>
<organism evidence="13">
    <name type="scientific">Hadrurus spadix</name>
    <dbReference type="NCBI Taxonomy" id="141984"/>
    <lineage>
        <taxon>Eukaryota</taxon>
        <taxon>Metazoa</taxon>
        <taxon>Ecdysozoa</taxon>
        <taxon>Arthropoda</taxon>
        <taxon>Chelicerata</taxon>
        <taxon>Arachnida</taxon>
        <taxon>Scorpiones</taxon>
        <taxon>Iurida</taxon>
        <taxon>Iuroidea</taxon>
        <taxon>Hadrurus</taxon>
    </lineage>
</organism>
<dbReference type="GO" id="GO:0007602">
    <property type="term" value="P:phototransduction"/>
    <property type="evidence" value="ECO:0007669"/>
    <property type="project" value="TreeGrafter"/>
</dbReference>
<keyword evidence="5 12" id="KW-0812">Transmembrane</keyword>
<sequence>MDQLFGSLKNLFKVDTTNIDNNVFRMHYRLTVAVLIAFSILVTGRQYIGDPIDCISKDDIPSEVLDTFCWIHHTFSVVDAWHKKVGDEIPYPGVDKYTRGEKRVYHAYYQWVCFVLFLQALLFYIPRYFWKSMEGHKVKNLILGLNSPILPEETRNTNRKLLVEYLASNLNNHNMYFMALSLAEVMNFANVVGQIFLMDTFLGGEFSTYGTEVFEFTGWDSELRYDPMIKVFPRLTKCTFHRYGSSGDVQRHDAMCILPINIINEKIYVFLWFWFVILSLLSGLALLYRGFIIAAPRARFYITRSRGRLANKDYLEAVLNKCNLGDWLLLDLLCKNIDPLNFRDVISELARRLEGKNIDNVSLA</sequence>
<evidence type="ECO:0000256" key="5">
    <source>
        <dbReference type="ARBA" id="ARBA00022692"/>
    </source>
</evidence>
<keyword evidence="11 12" id="KW-0407">Ion channel</keyword>
<dbReference type="Pfam" id="PF00876">
    <property type="entry name" value="Innexin"/>
    <property type="match status" value="1"/>
</dbReference>
<evidence type="ECO:0000256" key="12">
    <source>
        <dbReference type="RuleBase" id="RU010713"/>
    </source>
</evidence>
<keyword evidence="9 12" id="KW-0406">Ion transport</keyword>
<evidence type="ECO:0000256" key="9">
    <source>
        <dbReference type="ARBA" id="ARBA00023065"/>
    </source>
</evidence>
<feature type="transmembrane region" description="Helical" evidence="12">
    <location>
        <begin position="30"/>
        <end position="48"/>
    </location>
</feature>
<evidence type="ECO:0000256" key="8">
    <source>
        <dbReference type="ARBA" id="ARBA00022989"/>
    </source>
</evidence>
<evidence type="ECO:0000256" key="6">
    <source>
        <dbReference type="ARBA" id="ARBA00022868"/>
    </source>
</evidence>
<keyword evidence="7" id="KW-0965">Cell junction</keyword>
<dbReference type="PROSITE" id="PS51013">
    <property type="entry name" value="PANNEXIN"/>
    <property type="match status" value="1"/>
</dbReference>
<name>A0A1W7RAB3_9SCOR</name>
<evidence type="ECO:0000256" key="11">
    <source>
        <dbReference type="ARBA" id="ARBA00023303"/>
    </source>
</evidence>
<evidence type="ECO:0000256" key="7">
    <source>
        <dbReference type="ARBA" id="ARBA00022949"/>
    </source>
</evidence>
<dbReference type="PANTHER" id="PTHR11893:SF41">
    <property type="entry name" value="INNEXIN INX2"/>
    <property type="match status" value="1"/>
</dbReference>
<dbReference type="GO" id="GO:0005886">
    <property type="term" value="C:plasma membrane"/>
    <property type="evidence" value="ECO:0007669"/>
    <property type="project" value="UniProtKB-SubCell"/>
</dbReference>
<evidence type="ECO:0000256" key="4">
    <source>
        <dbReference type="ARBA" id="ARBA00022475"/>
    </source>
</evidence>
<feature type="transmembrane region" description="Helical" evidence="12">
    <location>
        <begin position="175"/>
        <end position="197"/>
    </location>
</feature>
<evidence type="ECO:0000256" key="10">
    <source>
        <dbReference type="ARBA" id="ARBA00023136"/>
    </source>
</evidence>
<gene>
    <name evidence="12" type="primary">inx</name>
</gene>
<evidence type="ECO:0000313" key="13">
    <source>
        <dbReference type="EMBL" id="JAV48084.1"/>
    </source>
</evidence>
<feature type="transmembrane region" description="Helical" evidence="12">
    <location>
        <begin position="267"/>
        <end position="288"/>
    </location>
</feature>
<feature type="transmembrane region" description="Helical" evidence="12">
    <location>
        <begin position="108"/>
        <end position="130"/>
    </location>
</feature>
<keyword evidence="10 12" id="KW-0472">Membrane</keyword>
<keyword evidence="3 12" id="KW-0813">Transport</keyword>
<keyword evidence="4" id="KW-1003">Cell membrane</keyword>
<dbReference type="PRINTS" id="PR01262">
    <property type="entry name" value="INNEXIN"/>
</dbReference>
<keyword evidence="6" id="KW-0303">Gap junction</keyword>
<dbReference type="GO" id="GO:0034220">
    <property type="term" value="P:monoatomic ion transmembrane transport"/>
    <property type="evidence" value="ECO:0007669"/>
    <property type="project" value="UniProtKB-KW"/>
</dbReference>
<proteinExistence type="inferred from homology"/>
<evidence type="ECO:0000256" key="3">
    <source>
        <dbReference type="ARBA" id="ARBA00022448"/>
    </source>
</evidence>
<dbReference type="AlphaFoldDB" id="A0A1W7RAB3"/>